<dbReference type="PANTHER" id="PTHR40943:SF2">
    <property type="entry name" value="(S)-UREIDOGLYCINE AMINOHYDROLASE CUPIN DOMAIN-CONTAINING PROTEIN"/>
    <property type="match status" value="1"/>
</dbReference>
<comment type="caution">
    <text evidence="2">The sequence shown here is derived from an EMBL/GenBank/DDBJ whole genome shotgun (WGS) entry which is preliminary data.</text>
</comment>
<dbReference type="SUPFAM" id="SSF51182">
    <property type="entry name" value="RmlC-like cupins"/>
    <property type="match status" value="1"/>
</dbReference>
<sequence length="122" mass="13462">MSKTAADIVDFATARSEDTTYRPDPAKVLAGDPVQTVRNFYDDPSGQFSSGMWEGAIGAWRVNYTEEEFCHLLSGTVELTDESGGIRRFEAGASFVIPAGFAGTWRNLTPARKLYVIYERKG</sequence>
<dbReference type="InterPro" id="IPR011051">
    <property type="entry name" value="RmlC_Cupin_sf"/>
</dbReference>
<feature type="domain" description="(S)-ureidoglycine aminohydrolase cupin" evidence="1">
    <location>
        <begin position="44"/>
        <end position="115"/>
    </location>
</feature>
<dbReference type="CDD" id="cd02227">
    <property type="entry name" value="cupin_TM1112-like"/>
    <property type="match status" value="1"/>
</dbReference>
<accession>A0A0A0CXJ0</accession>
<dbReference type="EMBL" id="JANX01000807">
    <property type="protein sequence ID" value="KGM30504.1"/>
    <property type="molecule type" value="Genomic_DNA"/>
</dbReference>
<dbReference type="InterPro" id="IPR008579">
    <property type="entry name" value="UGlyAH_Cupin_dom"/>
</dbReference>
<dbReference type="Gene3D" id="2.60.120.10">
    <property type="entry name" value="Jelly Rolls"/>
    <property type="match status" value="1"/>
</dbReference>
<name>A0A0A0CXJ0_9PROT</name>
<evidence type="ECO:0000313" key="2">
    <source>
        <dbReference type="EMBL" id="KGM30504.1"/>
    </source>
</evidence>
<dbReference type="AlphaFoldDB" id="A0A0A0CXJ0"/>
<dbReference type="OrthoDB" id="9799053at2"/>
<dbReference type="RefSeq" id="WP_034848460.1">
    <property type="nucleotide sequence ID" value="NZ_JANX01000807.1"/>
</dbReference>
<reference evidence="2 3" key="1">
    <citation type="submission" date="2014-01" db="EMBL/GenBank/DDBJ databases">
        <title>Genome sequence determination for a cystic fibrosis isolate, Inquilinus limosus.</title>
        <authorList>
            <person name="Pino M."/>
            <person name="Di Conza J."/>
            <person name="Gutkind G."/>
        </authorList>
    </citation>
    <scope>NUCLEOTIDE SEQUENCE [LARGE SCALE GENOMIC DNA]</scope>
    <source>
        <strain evidence="2 3">MP06</strain>
    </source>
</reference>
<dbReference type="InterPro" id="IPR014710">
    <property type="entry name" value="RmlC-like_jellyroll"/>
</dbReference>
<dbReference type="PANTHER" id="PTHR40943">
    <property type="entry name" value="CYTOPLASMIC PROTEIN-RELATED"/>
    <property type="match status" value="1"/>
</dbReference>
<evidence type="ECO:0000259" key="1">
    <source>
        <dbReference type="Pfam" id="PF05899"/>
    </source>
</evidence>
<proteinExistence type="predicted"/>
<gene>
    <name evidence="2" type="ORF">P409_32615</name>
</gene>
<organism evidence="2 3">
    <name type="scientific">Inquilinus limosus MP06</name>
    <dbReference type="NCBI Taxonomy" id="1398085"/>
    <lineage>
        <taxon>Bacteria</taxon>
        <taxon>Pseudomonadati</taxon>
        <taxon>Pseudomonadota</taxon>
        <taxon>Alphaproteobacteria</taxon>
        <taxon>Rhodospirillales</taxon>
        <taxon>Rhodospirillaceae</taxon>
        <taxon>Inquilinus</taxon>
    </lineage>
</organism>
<dbReference type="Proteomes" id="UP000029995">
    <property type="component" value="Unassembled WGS sequence"/>
</dbReference>
<dbReference type="Pfam" id="PF05899">
    <property type="entry name" value="Cupin_3"/>
    <property type="match status" value="1"/>
</dbReference>
<evidence type="ECO:0000313" key="3">
    <source>
        <dbReference type="Proteomes" id="UP000029995"/>
    </source>
</evidence>
<protein>
    <submittedName>
        <fullName evidence="2">Transcriptional regulator</fullName>
    </submittedName>
</protein>